<dbReference type="InterPro" id="IPR001810">
    <property type="entry name" value="F-box_dom"/>
</dbReference>
<sequence length="208" mass="24066">MPRRRKFLWKTPKYPNSHEIAITETTVGGHDIACVDRISNLPVKIIREIFFRVHPKDAARASVWSKRWLRLWASLSDIYLENGEIGMLFLRITVDKNSSCELLVKKWINFAIENKDIIFPDELTETLLPPIHDIKNLELQIYSSTATSQKILDGFIWILPGLRTLSLTFGSIAKIIEVLINSICFFHLLFFPFFWLILVCSSFLGTLN</sequence>
<keyword evidence="1" id="KW-0472">Membrane</keyword>
<keyword evidence="1" id="KW-1133">Transmembrane helix</keyword>
<dbReference type="PROSITE" id="PS50181">
    <property type="entry name" value="FBOX"/>
    <property type="match status" value="1"/>
</dbReference>
<keyword evidence="1" id="KW-0812">Transmembrane</keyword>
<dbReference type="Pfam" id="PF00646">
    <property type="entry name" value="F-box"/>
    <property type="match status" value="1"/>
</dbReference>
<dbReference type="SUPFAM" id="SSF81383">
    <property type="entry name" value="F-box domain"/>
    <property type="match status" value="1"/>
</dbReference>
<reference evidence="3" key="1">
    <citation type="submission" date="2025-08" db="UniProtKB">
        <authorList>
            <consortium name="RefSeq"/>
        </authorList>
    </citation>
    <scope>IDENTIFICATION</scope>
</reference>
<dbReference type="PaxDb" id="4097-A0A1S3ZNV8"/>
<gene>
    <name evidence="3" type="primary">LOC107788987</name>
</gene>
<dbReference type="PANTHER" id="PTHR32212">
    <property type="entry name" value="CYCLIN-LIKE F-BOX"/>
    <property type="match status" value="1"/>
</dbReference>
<dbReference type="AlphaFoldDB" id="A0A1S3ZNV8"/>
<dbReference type="OrthoDB" id="1633542at2759"/>
<dbReference type="PANTHER" id="PTHR32212:SF234">
    <property type="entry name" value="F-BOX_LRR-REPEAT PROTEIN 13-LIKE"/>
    <property type="match status" value="1"/>
</dbReference>
<evidence type="ECO:0000256" key="1">
    <source>
        <dbReference type="SAM" id="Phobius"/>
    </source>
</evidence>
<feature type="transmembrane region" description="Helical" evidence="1">
    <location>
        <begin position="178"/>
        <end position="204"/>
    </location>
</feature>
<dbReference type="RefSeq" id="XP_016466225.1">
    <property type="nucleotide sequence ID" value="XM_016610739.1"/>
</dbReference>
<proteinExistence type="predicted"/>
<dbReference type="InterPro" id="IPR036047">
    <property type="entry name" value="F-box-like_dom_sf"/>
</dbReference>
<accession>A0A1S3ZNV8</accession>
<protein>
    <submittedName>
        <fullName evidence="3">F-box/FBD/LRR-repeat protein At1g78760 isoform X1</fullName>
    </submittedName>
</protein>
<evidence type="ECO:0000259" key="2">
    <source>
        <dbReference type="PROSITE" id="PS50181"/>
    </source>
</evidence>
<name>A0A1S3ZNV8_TOBAC</name>
<feature type="domain" description="F-box" evidence="2">
    <location>
        <begin position="35"/>
        <end position="82"/>
    </location>
</feature>
<evidence type="ECO:0000313" key="3">
    <source>
        <dbReference type="RefSeq" id="XP_016466225.1"/>
    </source>
</evidence>
<dbReference type="KEGG" id="nta:107788987"/>
<organism evidence="3">
    <name type="scientific">Nicotiana tabacum</name>
    <name type="common">Common tobacco</name>
    <dbReference type="NCBI Taxonomy" id="4097"/>
    <lineage>
        <taxon>Eukaryota</taxon>
        <taxon>Viridiplantae</taxon>
        <taxon>Streptophyta</taxon>
        <taxon>Embryophyta</taxon>
        <taxon>Tracheophyta</taxon>
        <taxon>Spermatophyta</taxon>
        <taxon>Magnoliopsida</taxon>
        <taxon>eudicotyledons</taxon>
        <taxon>Gunneridae</taxon>
        <taxon>Pentapetalae</taxon>
        <taxon>asterids</taxon>
        <taxon>lamiids</taxon>
        <taxon>Solanales</taxon>
        <taxon>Solanaceae</taxon>
        <taxon>Nicotianoideae</taxon>
        <taxon>Nicotianeae</taxon>
        <taxon>Nicotiana</taxon>
    </lineage>
</organism>